<dbReference type="EMBL" id="AZBU02000005">
    <property type="protein sequence ID" value="TKR77600.1"/>
    <property type="molecule type" value="Genomic_DNA"/>
</dbReference>
<reference evidence="9 10" key="1">
    <citation type="journal article" date="2015" name="Genome Biol.">
        <title>Comparative genomics of Steinernema reveals deeply conserved gene regulatory networks.</title>
        <authorList>
            <person name="Dillman A.R."/>
            <person name="Macchietto M."/>
            <person name="Porter C.F."/>
            <person name="Rogers A."/>
            <person name="Williams B."/>
            <person name="Antoshechkin I."/>
            <person name="Lee M.M."/>
            <person name="Goodwin Z."/>
            <person name="Lu X."/>
            <person name="Lewis E.E."/>
            <person name="Goodrich-Blair H."/>
            <person name="Stock S.P."/>
            <person name="Adams B.J."/>
            <person name="Sternberg P.W."/>
            <person name="Mortazavi A."/>
        </authorList>
    </citation>
    <scope>NUCLEOTIDE SEQUENCE [LARGE SCALE GENOMIC DNA]</scope>
    <source>
        <strain evidence="9 10">ALL</strain>
    </source>
</reference>
<evidence type="ECO:0000256" key="6">
    <source>
        <dbReference type="RuleBase" id="RU362019"/>
    </source>
</evidence>
<evidence type="ECO:0000256" key="4">
    <source>
        <dbReference type="ARBA" id="ARBA00022490"/>
    </source>
</evidence>
<dbReference type="Gene3D" id="3.30.420.60">
    <property type="entry name" value="eRF1 domain 2"/>
    <property type="match status" value="1"/>
</dbReference>
<dbReference type="InterPro" id="IPR005140">
    <property type="entry name" value="eRF1_Pelota-like_N"/>
</dbReference>
<dbReference type="InterPro" id="IPR058547">
    <property type="entry name" value="Pelota_N"/>
</dbReference>
<dbReference type="GO" id="GO:0071025">
    <property type="term" value="P:RNA surveillance"/>
    <property type="evidence" value="ECO:0007669"/>
    <property type="project" value="InterPro"/>
</dbReference>
<dbReference type="AlphaFoldDB" id="A0A4U5N5C6"/>
<dbReference type="GO" id="GO:0070966">
    <property type="term" value="P:nuclear-transcribed mRNA catabolic process, no-go decay"/>
    <property type="evidence" value="ECO:0007669"/>
    <property type="project" value="InterPro"/>
</dbReference>
<reference evidence="9 10" key="2">
    <citation type="journal article" date="2019" name="G3 (Bethesda)">
        <title>Hybrid Assembly of the Genome of the Entomopathogenic Nematode Steinernema carpocapsae Identifies the X-Chromosome.</title>
        <authorList>
            <person name="Serra L."/>
            <person name="Macchietto M."/>
            <person name="Macias-Munoz A."/>
            <person name="McGill C.J."/>
            <person name="Rodriguez I.M."/>
            <person name="Rodriguez B."/>
            <person name="Murad R."/>
            <person name="Mortazavi A."/>
        </authorList>
    </citation>
    <scope>NUCLEOTIDE SEQUENCE [LARGE SCALE GENOMIC DNA]</scope>
    <source>
        <strain evidence="9 10">ALL</strain>
    </source>
</reference>
<dbReference type="InterPro" id="IPR042226">
    <property type="entry name" value="eFR1_2_sf"/>
</dbReference>
<dbReference type="InterPro" id="IPR038069">
    <property type="entry name" value="Pelota/DOM34_N"/>
</dbReference>
<dbReference type="InterPro" id="IPR005142">
    <property type="entry name" value="eRF1_3"/>
</dbReference>
<dbReference type="GO" id="GO:0046872">
    <property type="term" value="F:metal ion binding"/>
    <property type="evidence" value="ECO:0007669"/>
    <property type="project" value="UniProtKB-KW"/>
</dbReference>
<dbReference type="PANTHER" id="PTHR10853:SF0">
    <property type="entry name" value="PROTEIN PELOTA HOMOLOG"/>
    <property type="match status" value="1"/>
</dbReference>
<evidence type="ECO:0000256" key="3">
    <source>
        <dbReference type="ARBA" id="ARBA00009504"/>
    </source>
</evidence>
<dbReference type="NCBIfam" id="TIGR00111">
    <property type="entry name" value="pelota"/>
    <property type="match status" value="1"/>
</dbReference>
<keyword evidence="10" id="KW-1185">Reference proteome</keyword>
<comment type="caution">
    <text evidence="9">The sequence shown here is derived from an EMBL/GenBank/DDBJ whole genome shotgun (WGS) entry which is preliminary data.</text>
</comment>
<evidence type="ECO:0000256" key="2">
    <source>
        <dbReference type="ARBA" id="ARBA00004496"/>
    </source>
</evidence>
<gene>
    <name evidence="9" type="ORF">L596_018535</name>
</gene>
<dbReference type="Gene3D" id="2.30.30.870">
    <property type="entry name" value="Pelota, domain A"/>
    <property type="match status" value="1"/>
</dbReference>
<evidence type="ECO:0000256" key="7">
    <source>
        <dbReference type="SAM" id="MobiDB-lite"/>
    </source>
</evidence>
<dbReference type="InterPro" id="IPR029064">
    <property type="entry name" value="Ribosomal_eL30-like_sf"/>
</dbReference>
<dbReference type="GO" id="GO:0005737">
    <property type="term" value="C:cytoplasm"/>
    <property type="evidence" value="ECO:0007669"/>
    <property type="project" value="UniProtKB-SubCell"/>
</dbReference>
<comment type="similarity">
    <text evidence="3 6">Belongs to the eukaryotic release factor 1 family. Pelota subfamily.</text>
</comment>
<dbReference type="FunFam" id="2.30.30.870:FF:000001">
    <property type="entry name" value="Protein pelota homolog"/>
    <property type="match status" value="1"/>
</dbReference>
<dbReference type="SMART" id="SM01194">
    <property type="entry name" value="eRF1_1"/>
    <property type="match status" value="1"/>
</dbReference>
<name>A0A4U5N5C6_STECR</name>
<dbReference type="GO" id="GO:0032790">
    <property type="term" value="P:ribosome disassembly"/>
    <property type="evidence" value="ECO:0007669"/>
    <property type="project" value="TreeGrafter"/>
</dbReference>
<dbReference type="FunFam" id="3.30.420.60:FF:000002">
    <property type="entry name" value="Protein pelota homolog"/>
    <property type="match status" value="1"/>
</dbReference>
<dbReference type="Proteomes" id="UP000298663">
    <property type="component" value="Unassembled WGS sequence"/>
</dbReference>
<organism evidence="9 10">
    <name type="scientific">Steinernema carpocapsae</name>
    <name type="common">Entomopathogenic nematode</name>
    <dbReference type="NCBI Taxonomy" id="34508"/>
    <lineage>
        <taxon>Eukaryota</taxon>
        <taxon>Metazoa</taxon>
        <taxon>Ecdysozoa</taxon>
        <taxon>Nematoda</taxon>
        <taxon>Chromadorea</taxon>
        <taxon>Rhabditida</taxon>
        <taxon>Tylenchina</taxon>
        <taxon>Panagrolaimomorpha</taxon>
        <taxon>Strongyloidoidea</taxon>
        <taxon>Steinernematidae</taxon>
        <taxon>Steinernema</taxon>
    </lineage>
</organism>
<keyword evidence="4 6" id="KW-0963">Cytoplasm</keyword>
<dbReference type="SUPFAM" id="SSF159065">
    <property type="entry name" value="Dom34/Pelota N-terminal domain-like"/>
    <property type="match status" value="1"/>
</dbReference>
<comment type="subcellular location">
    <subcellularLocation>
        <location evidence="2 6">Cytoplasm</location>
    </subcellularLocation>
</comment>
<evidence type="ECO:0000259" key="8">
    <source>
        <dbReference type="SMART" id="SM01194"/>
    </source>
</evidence>
<protein>
    <recommendedName>
        <fullName evidence="6">Protein pelota homolog</fullName>
    </recommendedName>
</protein>
<dbReference type="GO" id="GO:0070481">
    <property type="term" value="P:nuclear-transcribed mRNA catabolic process, non-stop decay"/>
    <property type="evidence" value="ECO:0007669"/>
    <property type="project" value="InterPro"/>
</dbReference>
<evidence type="ECO:0000256" key="1">
    <source>
        <dbReference type="ARBA" id="ARBA00001968"/>
    </source>
</evidence>
<evidence type="ECO:0000313" key="10">
    <source>
        <dbReference type="Proteomes" id="UP000298663"/>
    </source>
</evidence>
<feature type="region of interest" description="Disordered" evidence="7">
    <location>
        <begin position="377"/>
        <end position="400"/>
    </location>
</feature>
<sequence length="400" mass="44867">MKFFKRYINKDGSGDVSLMCEEREEMWHIYNLVRADDIVTMSTARKVVNESATGSVSTSRVMITLSIQVEDIDFDAEAGALHLKGRNVAENDYVKIGAYHTHDIEINRRFKLYKHCWDSVDLERLDEAKDSGAKADVAVVVMHEGIARVCLVTSTMTIVKASINMQIPRKRKGFTQNHEKGMERFFNTICVAFFRHVNLEVVKCVIIGSPGFVRDQFMTSLNAYADKEGIKSIVEHKSKFILAHCSSGFKRSVKELLEEPSLAAKLSDTKAQAETKALNEFYELMATEPDRAFYGFNHVLSAVNLQAVEKLLLSDKLFRSNKVAERQKYVRLVETVKEQSGTVLIFSSMHVSGEQLELLSGVAAVLRYPCPQIEDLDLSDGEEGSAENPFNQTNGNSVSA</sequence>
<dbReference type="Pfam" id="PF03465">
    <property type="entry name" value="eRF1_3"/>
    <property type="match status" value="1"/>
</dbReference>
<dbReference type="SUPFAM" id="SSF53137">
    <property type="entry name" value="Translational machinery components"/>
    <property type="match status" value="1"/>
</dbReference>
<proteinExistence type="inferred from homology"/>
<dbReference type="PANTHER" id="PTHR10853">
    <property type="entry name" value="PELOTA"/>
    <property type="match status" value="1"/>
</dbReference>
<dbReference type="FunFam" id="3.30.1330.30:FF:000008">
    <property type="entry name" value="Protein pelota homolog"/>
    <property type="match status" value="1"/>
</dbReference>
<dbReference type="Pfam" id="PF03464">
    <property type="entry name" value="eRF1_2"/>
    <property type="match status" value="1"/>
</dbReference>
<comment type="cofactor">
    <cofactor evidence="1 6">
        <name>a divalent metal cation</name>
        <dbReference type="ChEBI" id="CHEBI:60240"/>
    </cofactor>
</comment>
<dbReference type="InterPro" id="IPR005141">
    <property type="entry name" value="eRF1_2"/>
</dbReference>
<dbReference type="Gene3D" id="3.30.1330.30">
    <property type="match status" value="1"/>
</dbReference>
<evidence type="ECO:0000256" key="5">
    <source>
        <dbReference type="ARBA" id="ARBA00022723"/>
    </source>
</evidence>
<dbReference type="OrthoDB" id="10249111at2759"/>
<comment type="function">
    <text evidence="6">Component of the Pelota-HBS1L complex, a complex that recognizes stalled ribosomes and triggers the No-Go Decay (NGD) pathway. In the Pelota-HBS1L complex, pelo recognizes ribosomes stalled at the 3' end of an mRNA and engages stalled ribosomes by destabilizing mRNA in the mRNA channel.</text>
</comment>
<keyword evidence="5 6" id="KW-0479">Metal-binding</keyword>
<feature type="domain" description="eRF1/Pelota-like N-terminal" evidence="8">
    <location>
        <begin position="1"/>
        <end position="130"/>
    </location>
</feature>
<dbReference type="Pfam" id="PF26356">
    <property type="entry name" value="Pelota_N"/>
    <property type="match status" value="1"/>
</dbReference>
<feature type="compositionally biased region" description="Polar residues" evidence="7">
    <location>
        <begin position="388"/>
        <end position="400"/>
    </location>
</feature>
<dbReference type="STRING" id="34508.A0A4U5N5C6"/>
<dbReference type="SUPFAM" id="SSF55315">
    <property type="entry name" value="L30e-like"/>
    <property type="match status" value="1"/>
</dbReference>
<accession>A0A4U5N5C6</accession>
<dbReference type="GO" id="GO:0070651">
    <property type="term" value="P:nonfunctional rRNA decay"/>
    <property type="evidence" value="ECO:0007669"/>
    <property type="project" value="TreeGrafter"/>
</dbReference>
<dbReference type="InterPro" id="IPR004405">
    <property type="entry name" value="TF_pelota"/>
</dbReference>
<evidence type="ECO:0000313" key="9">
    <source>
        <dbReference type="EMBL" id="TKR77600.1"/>
    </source>
</evidence>